<feature type="region of interest" description="Disordered" evidence="2">
    <location>
        <begin position="172"/>
        <end position="191"/>
    </location>
</feature>
<dbReference type="Gene3D" id="3.80.10.10">
    <property type="entry name" value="Ribonuclease Inhibitor"/>
    <property type="match status" value="3"/>
</dbReference>
<feature type="coiled-coil region" evidence="1">
    <location>
        <begin position="360"/>
        <end position="437"/>
    </location>
</feature>
<evidence type="ECO:0000313" key="4">
    <source>
        <dbReference type="EMBL" id="CAH3137937.1"/>
    </source>
</evidence>
<gene>
    <name evidence="4" type="ORF">PMEA_00017930</name>
</gene>
<dbReference type="EMBL" id="CALNXJ010000031">
    <property type="protein sequence ID" value="CAH3137937.1"/>
    <property type="molecule type" value="Genomic_DNA"/>
</dbReference>
<dbReference type="GO" id="GO:0005737">
    <property type="term" value="C:cytoplasm"/>
    <property type="evidence" value="ECO:0007669"/>
    <property type="project" value="TreeGrafter"/>
</dbReference>
<feature type="domain" description="TRADD-like N-terminal" evidence="3">
    <location>
        <begin position="74"/>
        <end position="130"/>
    </location>
</feature>
<reference evidence="4 5" key="1">
    <citation type="submission" date="2022-05" db="EMBL/GenBank/DDBJ databases">
        <authorList>
            <consortium name="Genoscope - CEA"/>
            <person name="William W."/>
        </authorList>
    </citation>
    <scope>NUCLEOTIDE SEQUENCE [LARGE SCALE GENOMIC DNA]</scope>
</reference>
<feature type="compositionally biased region" description="Low complexity" evidence="2">
    <location>
        <begin position="172"/>
        <end position="182"/>
    </location>
</feature>
<evidence type="ECO:0000256" key="1">
    <source>
        <dbReference type="SAM" id="Coils"/>
    </source>
</evidence>
<dbReference type="InterPro" id="IPR032675">
    <property type="entry name" value="LRR_dom_sf"/>
</dbReference>
<evidence type="ECO:0000313" key="5">
    <source>
        <dbReference type="Proteomes" id="UP001159428"/>
    </source>
</evidence>
<dbReference type="InterPro" id="IPR049341">
    <property type="entry name" value="TRADD-like_N"/>
</dbReference>
<dbReference type="InterPro" id="IPR001611">
    <property type="entry name" value="Leu-rich_rpt"/>
</dbReference>
<keyword evidence="1" id="KW-0175">Coiled coil</keyword>
<dbReference type="PANTHER" id="PTHR45690:SF4">
    <property type="entry name" value="NACHT, LRR AND PYD DOMAINS-CONTAINING PROTEIN 10"/>
    <property type="match status" value="1"/>
</dbReference>
<organism evidence="4 5">
    <name type="scientific">Pocillopora meandrina</name>
    <dbReference type="NCBI Taxonomy" id="46732"/>
    <lineage>
        <taxon>Eukaryota</taxon>
        <taxon>Metazoa</taxon>
        <taxon>Cnidaria</taxon>
        <taxon>Anthozoa</taxon>
        <taxon>Hexacorallia</taxon>
        <taxon>Scleractinia</taxon>
        <taxon>Astrocoeniina</taxon>
        <taxon>Pocilloporidae</taxon>
        <taxon>Pocillopora</taxon>
    </lineage>
</organism>
<accession>A0AAU9X6A2</accession>
<feature type="region of interest" description="Disordered" evidence="2">
    <location>
        <begin position="21"/>
        <end position="40"/>
    </location>
</feature>
<keyword evidence="5" id="KW-1185">Reference proteome</keyword>
<evidence type="ECO:0000256" key="2">
    <source>
        <dbReference type="SAM" id="MobiDB-lite"/>
    </source>
</evidence>
<dbReference type="Pfam" id="PF20694">
    <property type="entry name" value="TRADD-like_N"/>
    <property type="match status" value="1"/>
</dbReference>
<dbReference type="SMART" id="SM00368">
    <property type="entry name" value="LRR_RI"/>
    <property type="match status" value="7"/>
</dbReference>
<dbReference type="AlphaFoldDB" id="A0AAU9X6A2"/>
<proteinExistence type="predicted"/>
<dbReference type="SUPFAM" id="SSF52047">
    <property type="entry name" value="RNI-like"/>
    <property type="match status" value="1"/>
</dbReference>
<dbReference type="Proteomes" id="UP001159428">
    <property type="component" value="Unassembled WGS sequence"/>
</dbReference>
<evidence type="ECO:0000259" key="3">
    <source>
        <dbReference type="Pfam" id="PF20694"/>
    </source>
</evidence>
<dbReference type="PANTHER" id="PTHR45690">
    <property type="entry name" value="NACHT, LRR AND PYD DOMAINS-CONTAINING PROTEIN 12"/>
    <property type="match status" value="1"/>
</dbReference>
<name>A0AAU9X6A2_9CNID</name>
<sequence>MKLADHDTYSTASVSALEPAGYQKASTASGTKRKRQSDTDLDDLQPLEKKVLCLIAMNYLDTTLPQSRDERNEFQKYLQEMKVLITGVSVGSLVITVKFDFLKSLEKLWEHYSCSHLDKMVQDCFVTEKILKELNLAELKLKTTMEEEEYKAYKLYFLEKDALRGVLTSGFHSTSSTSQSPQKQEELKKQKQKTKIVETEKLKGENKIKRHYVVVNSNNNLLFDQALKNYLNNYLKGENKINPLSLKISSVILLTVCHTGRVTVSLFSFIVMLLYSVRVRILDEVFKGLLKREKKQVKCHAGGEQENTLKFENLCIPLLPGSSPPPLLSTTDLEEKLGKVCVDIKRLRMEDSFPVLKFSTIDLKKKLEELSMKLQRLRREGTLPPPELFTADLEEELKQLRTELIRQRMKGSSPPPVSTAEVELQDLLEKLQKGKMEVLQSPRALEELREAMDKDELKSFLIIHIREGASQVVLLFLNELPTRKLPLEWYPGVSHEVWDEDEDEDEEIRIPLYSSTSGILKAWPTEYDPGLITLCKAIINRDWKVTRLILSSSRISDEGFKNLSTALTQSELYSLTLYGIGLQSQGLEHLCEALISSNCHLTCLNVSYNRLGDEGIMRLCNALTSVNCRLTSLNVSCSELGDKGIVFLCNALTSVNCTLTSLNVSGNRLGGKGIMHLCNALTSVYCRLTSLNVSNIQLGDNGFKHLCDALISSNCVLTKLKVDCNGLGDGGLKELSEVLTNRFCTIRSLEICNNEFGDEGIMHLCKALTDTKCKLRSLDFHGNWNVTDEGEEYLS</sequence>
<dbReference type="InterPro" id="IPR050637">
    <property type="entry name" value="NLRP_innate_immun_reg"/>
</dbReference>
<comment type="caution">
    <text evidence="4">The sequence shown here is derived from an EMBL/GenBank/DDBJ whole genome shotgun (WGS) entry which is preliminary data.</text>
</comment>
<protein>
    <recommendedName>
        <fullName evidence="3">TRADD-like N-terminal domain-containing protein</fullName>
    </recommendedName>
</protein>
<dbReference type="Pfam" id="PF13516">
    <property type="entry name" value="LRR_6"/>
    <property type="match status" value="5"/>
</dbReference>
<feature type="non-terminal residue" evidence="4">
    <location>
        <position position="795"/>
    </location>
</feature>